<name>A0A2J6SR16_9HELO</name>
<sequence>MDSPPPKPSLRTRLGLALRTKSRSATKLAKAPPSEPFKKVTSSTTTKSTSASTSSALSTSTSSTLSPASPNPKPRPLAHGAIYRPTEDNTNTQTGERRDDTDLLHGLMHRESDSSLDSAYERLKRKREEEVDDRPPGEGDVEKLPADLWIAIADFLSPCDAANLAYASKTLASRLGTGAWQELNRPENLREKIKFLGGMDGKMPGHLLCFLCGIYHVRTQAGKERLKATSVINPLYICGSVGKPGYKPPRTRLTPGHTLPFTFVQLVLRARKYGTSYGIDVNELGRRYKDPYSEWTHQTRYYIRKGHLLLRVTSRSFASPGLPPSGQRHLLYSREDYTPYFSVCAHWRDGELMDVCKCALGHIPKHRETIAQQMKRGPQIQGALRNPNPIVSLCSFCRPMRRCPECPSEYLVELKLAEDKNDPLVKFKQAITVTRWCDLGDGSSPIGPEWAAINGEGETAYDSFANMGRRAISGIFESQSGVTIPGQRMLSLNPKNEKLGEEGHGWY</sequence>
<gene>
    <name evidence="2" type="ORF">K444DRAFT_636020</name>
</gene>
<evidence type="ECO:0000256" key="1">
    <source>
        <dbReference type="SAM" id="MobiDB-lite"/>
    </source>
</evidence>
<evidence type="ECO:0000313" key="3">
    <source>
        <dbReference type="Proteomes" id="UP000235371"/>
    </source>
</evidence>
<dbReference type="RefSeq" id="XP_024730027.1">
    <property type="nucleotide sequence ID" value="XM_024883946.1"/>
</dbReference>
<organism evidence="2 3">
    <name type="scientific">Hyaloscypha bicolor E</name>
    <dbReference type="NCBI Taxonomy" id="1095630"/>
    <lineage>
        <taxon>Eukaryota</taxon>
        <taxon>Fungi</taxon>
        <taxon>Dikarya</taxon>
        <taxon>Ascomycota</taxon>
        <taxon>Pezizomycotina</taxon>
        <taxon>Leotiomycetes</taxon>
        <taxon>Helotiales</taxon>
        <taxon>Hyaloscyphaceae</taxon>
        <taxon>Hyaloscypha</taxon>
        <taxon>Hyaloscypha bicolor</taxon>
    </lineage>
</organism>
<dbReference type="EMBL" id="KZ613895">
    <property type="protein sequence ID" value="PMD53123.1"/>
    <property type="molecule type" value="Genomic_DNA"/>
</dbReference>
<feature type="compositionally biased region" description="Low complexity" evidence="1">
    <location>
        <begin position="41"/>
        <end position="68"/>
    </location>
</feature>
<dbReference type="GeneID" id="36592023"/>
<dbReference type="AlphaFoldDB" id="A0A2J6SR16"/>
<dbReference type="Proteomes" id="UP000235371">
    <property type="component" value="Unassembled WGS sequence"/>
</dbReference>
<dbReference type="InParanoid" id="A0A2J6SR16"/>
<proteinExistence type="predicted"/>
<evidence type="ECO:0000313" key="2">
    <source>
        <dbReference type="EMBL" id="PMD53123.1"/>
    </source>
</evidence>
<keyword evidence="3" id="KW-1185">Reference proteome</keyword>
<protein>
    <recommendedName>
        <fullName evidence="4">F-box domain-containing protein</fullName>
    </recommendedName>
</protein>
<dbReference type="OrthoDB" id="3912356at2759"/>
<reference evidence="2 3" key="1">
    <citation type="submission" date="2016-04" db="EMBL/GenBank/DDBJ databases">
        <title>A degradative enzymes factory behind the ericoid mycorrhizal symbiosis.</title>
        <authorList>
            <consortium name="DOE Joint Genome Institute"/>
            <person name="Martino E."/>
            <person name="Morin E."/>
            <person name="Grelet G."/>
            <person name="Kuo A."/>
            <person name="Kohler A."/>
            <person name="Daghino S."/>
            <person name="Barry K."/>
            <person name="Choi C."/>
            <person name="Cichocki N."/>
            <person name="Clum A."/>
            <person name="Copeland A."/>
            <person name="Hainaut M."/>
            <person name="Haridas S."/>
            <person name="Labutti K."/>
            <person name="Lindquist E."/>
            <person name="Lipzen A."/>
            <person name="Khouja H.-R."/>
            <person name="Murat C."/>
            <person name="Ohm R."/>
            <person name="Olson A."/>
            <person name="Spatafora J."/>
            <person name="Veneault-Fourrey C."/>
            <person name="Henrissat B."/>
            <person name="Grigoriev I."/>
            <person name="Martin F."/>
            <person name="Perotto S."/>
        </authorList>
    </citation>
    <scope>NUCLEOTIDE SEQUENCE [LARGE SCALE GENOMIC DNA]</scope>
    <source>
        <strain evidence="2 3">E</strain>
    </source>
</reference>
<evidence type="ECO:0008006" key="4">
    <source>
        <dbReference type="Google" id="ProtNLM"/>
    </source>
</evidence>
<feature type="region of interest" description="Disordered" evidence="1">
    <location>
        <begin position="1"/>
        <end position="98"/>
    </location>
</feature>
<accession>A0A2J6SR16</accession>
<dbReference type="STRING" id="1095630.A0A2J6SR16"/>